<dbReference type="InterPro" id="IPR011335">
    <property type="entry name" value="Restrct_endonuc-II-like"/>
</dbReference>
<dbReference type="InterPro" id="IPR051703">
    <property type="entry name" value="NF-kappa-B_Signaling_Reg"/>
</dbReference>
<feature type="domain" description="YqaJ viral recombinase" evidence="1">
    <location>
        <begin position="41"/>
        <end position="136"/>
    </location>
</feature>
<dbReference type="OrthoDB" id="6617437at2759"/>
<dbReference type="SUPFAM" id="SSF52980">
    <property type="entry name" value="Restriction endonuclease-like"/>
    <property type="match status" value="1"/>
</dbReference>
<dbReference type="Pfam" id="PF09588">
    <property type="entry name" value="YqaJ"/>
    <property type="match status" value="1"/>
</dbReference>
<protein>
    <recommendedName>
        <fullName evidence="1">YqaJ viral recombinase domain-containing protein</fullName>
    </recommendedName>
</protein>
<dbReference type="PANTHER" id="PTHR46609">
    <property type="entry name" value="EXONUCLEASE, PHAGE-TYPE/RECB, C-TERMINAL DOMAIN-CONTAINING PROTEIN"/>
    <property type="match status" value="1"/>
</dbReference>
<dbReference type="PANTHER" id="PTHR46609:SF8">
    <property type="entry name" value="YQAJ VIRAL RECOMBINASE DOMAIN-CONTAINING PROTEIN"/>
    <property type="match status" value="1"/>
</dbReference>
<dbReference type="InterPro" id="IPR019080">
    <property type="entry name" value="YqaJ_viral_recombinase"/>
</dbReference>
<dbReference type="EMBL" id="WIXP02000001">
    <property type="protein sequence ID" value="KAF6215699.1"/>
    <property type="molecule type" value="Genomic_DNA"/>
</dbReference>
<dbReference type="AlphaFoldDB" id="A0A8S9Y4M3"/>
<keyword evidence="3" id="KW-1185">Reference proteome</keyword>
<evidence type="ECO:0000259" key="1">
    <source>
        <dbReference type="Pfam" id="PF09588"/>
    </source>
</evidence>
<evidence type="ECO:0000313" key="2">
    <source>
        <dbReference type="EMBL" id="KAF6215699.1"/>
    </source>
</evidence>
<dbReference type="Gene3D" id="3.90.320.10">
    <property type="match status" value="1"/>
</dbReference>
<reference evidence="2" key="1">
    <citation type="journal article" date="2021" name="Mol. Ecol. Resour.">
        <title>Apolygus lucorum genome provides insights into omnivorousness and mesophyll feeding.</title>
        <authorList>
            <person name="Liu Y."/>
            <person name="Liu H."/>
            <person name="Wang H."/>
            <person name="Huang T."/>
            <person name="Liu B."/>
            <person name="Yang B."/>
            <person name="Yin L."/>
            <person name="Li B."/>
            <person name="Zhang Y."/>
            <person name="Zhang S."/>
            <person name="Jiang F."/>
            <person name="Zhang X."/>
            <person name="Ren Y."/>
            <person name="Wang B."/>
            <person name="Wang S."/>
            <person name="Lu Y."/>
            <person name="Wu K."/>
            <person name="Fan W."/>
            <person name="Wang G."/>
        </authorList>
    </citation>
    <scope>NUCLEOTIDE SEQUENCE</scope>
    <source>
        <strain evidence="2">12Hb</strain>
    </source>
</reference>
<name>A0A8S9Y4M3_APOLU</name>
<dbReference type="Proteomes" id="UP000466442">
    <property type="component" value="Linkage Group LG1"/>
</dbReference>
<dbReference type="InterPro" id="IPR011604">
    <property type="entry name" value="PDDEXK-like_dom_sf"/>
</dbReference>
<sequence>MWRGGHRPPFGLRLPSVFAGAHGGGGRAQRDRDGEWDVGMYGKIHEKDAVELYKQKNPERMVIEECGLFVHKTCGFVGASPDALVDNDGIPEVKCPFSARDMNFDEAHNSKTFCLDKTTGKLQRTHKYYYQIQGQLEYLPNKQINSYKYVFEDLVKQCEKVGVQLKPDFVLADFEVGIHTAAKS</sequence>
<gene>
    <name evidence="2" type="ORF">GE061_000030</name>
</gene>
<comment type="caution">
    <text evidence="2">The sequence shown here is derived from an EMBL/GenBank/DDBJ whole genome shotgun (WGS) entry which is preliminary data.</text>
</comment>
<dbReference type="GO" id="GO:0006281">
    <property type="term" value="P:DNA repair"/>
    <property type="evidence" value="ECO:0007669"/>
    <property type="project" value="UniProtKB-ARBA"/>
</dbReference>
<evidence type="ECO:0000313" key="3">
    <source>
        <dbReference type="Proteomes" id="UP000466442"/>
    </source>
</evidence>
<organism evidence="2 3">
    <name type="scientific">Apolygus lucorum</name>
    <name type="common">Small green plant bug</name>
    <name type="synonym">Lygocoris lucorum</name>
    <dbReference type="NCBI Taxonomy" id="248454"/>
    <lineage>
        <taxon>Eukaryota</taxon>
        <taxon>Metazoa</taxon>
        <taxon>Ecdysozoa</taxon>
        <taxon>Arthropoda</taxon>
        <taxon>Hexapoda</taxon>
        <taxon>Insecta</taxon>
        <taxon>Pterygota</taxon>
        <taxon>Neoptera</taxon>
        <taxon>Paraneoptera</taxon>
        <taxon>Hemiptera</taxon>
        <taxon>Heteroptera</taxon>
        <taxon>Panheteroptera</taxon>
        <taxon>Cimicomorpha</taxon>
        <taxon>Miridae</taxon>
        <taxon>Mirini</taxon>
        <taxon>Apolygus</taxon>
    </lineage>
</organism>
<accession>A0A8S9Y4M3</accession>
<proteinExistence type="predicted"/>